<dbReference type="AlphaFoldDB" id="A0A426XSJ8"/>
<evidence type="ECO:0000313" key="2">
    <source>
        <dbReference type="Proteomes" id="UP000287651"/>
    </source>
</evidence>
<accession>A0A426XSJ8</accession>
<organism evidence="1 2">
    <name type="scientific">Ensete ventricosum</name>
    <name type="common">Abyssinian banana</name>
    <name type="synonym">Musa ensete</name>
    <dbReference type="NCBI Taxonomy" id="4639"/>
    <lineage>
        <taxon>Eukaryota</taxon>
        <taxon>Viridiplantae</taxon>
        <taxon>Streptophyta</taxon>
        <taxon>Embryophyta</taxon>
        <taxon>Tracheophyta</taxon>
        <taxon>Spermatophyta</taxon>
        <taxon>Magnoliopsida</taxon>
        <taxon>Liliopsida</taxon>
        <taxon>Zingiberales</taxon>
        <taxon>Musaceae</taxon>
        <taxon>Ensete</taxon>
    </lineage>
</organism>
<dbReference type="Proteomes" id="UP000287651">
    <property type="component" value="Unassembled WGS sequence"/>
</dbReference>
<protein>
    <submittedName>
        <fullName evidence="1">Uncharacterized protein</fullName>
    </submittedName>
</protein>
<evidence type="ECO:0000313" key="1">
    <source>
        <dbReference type="EMBL" id="RRT42503.1"/>
    </source>
</evidence>
<name>A0A426XSJ8_ENSVE</name>
<sequence length="137" mass="15351">MSDADLIRSVDADLIRSVDADLIRSVDAEPIFLGAQFIYLCSNEDRLFRFTCFTQDRELNVPFFKWRCGGRRQLCAPGPTYLKGIEPCSLPRTLHALTNIPEIIIPATFSLPNISRLDRGTGSDGQDRSEGLYCLPP</sequence>
<gene>
    <name evidence="1" type="ORF">B296_00031453</name>
</gene>
<proteinExistence type="predicted"/>
<dbReference type="EMBL" id="AMZH03017795">
    <property type="protein sequence ID" value="RRT42503.1"/>
    <property type="molecule type" value="Genomic_DNA"/>
</dbReference>
<reference evidence="1 2" key="1">
    <citation type="journal article" date="2014" name="Agronomy (Basel)">
        <title>A Draft Genome Sequence for Ensete ventricosum, the Drought-Tolerant Tree Against Hunger.</title>
        <authorList>
            <person name="Harrison J."/>
            <person name="Moore K.A."/>
            <person name="Paszkiewicz K."/>
            <person name="Jones T."/>
            <person name="Grant M."/>
            <person name="Ambacheew D."/>
            <person name="Muzemil S."/>
            <person name="Studholme D.J."/>
        </authorList>
    </citation>
    <scope>NUCLEOTIDE SEQUENCE [LARGE SCALE GENOMIC DNA]</scope>
</reference>
<comment type="caution">
    <text evidence="1">The sequence shown here is derived from an EMBL/GenBank/DDBJ whole genome shotgun (WGS) entry which is preliminary data.</text>
</comment>